<organism evidence="1 2">
    <name type="scientific">Candidatus Jidaibacter acanthamoebae</name>
    <dbReference type="NCBI Taxonomy" id="86105"/>
    <lineage>
        <taxon>Bacteria</taxon>
        <taxon>Pseudomonadati</taxon>
        <taxon>Pseudomonadota</taxon>
        <taxon>Alphaproteobacteria</taxon>
        <taxon>Rickettsiales</taxon>
        <taxon>Candidatus Midichloriaceae</taxon>
        <taxon>Candidatus Jidaibacter</taxon>
    </lineage>
</organism>
<accession>A0A0C1QFR4</accession>
<keyword evidence="2" id="KW-1185">Reference proteome</keyword>
<dbReference type="RefSeq" id="WP_039458531.1">
    <property type="nucleotide sequence ID" value="NZ_JSWE01000186.1"/>
</dbReference>
<dbReference type="EMBL" id="JSWE01000186">
    <property type="protein sequence ID" value="KIE04414.1"/>
    <property type="molecule type" value="Genomic_DNA"/>
</dbReference>
<dbReference type="AlphaFoldDB" id="A0A0C1QFR4"/>
<protein>
    <submittedName>
        <fullName evidence="1">Uncharacterized protein</fullName>
    </submittedName>
</protein>
<evidence type="ECO:0000313" key="2">
    <source>
        <dbReference type="Proteomes" id="UP000031258"/>
    </source>
</evidence>
<comment type="caution">
    <text evidence="1">The sequence shown here is derived from an EMBL/GenBank/DDBJ whole genome shotgun (WGS) entry which is preliminary data.</text>
</comment>
<proteinExistence type="predicted"/>
<reference evidence="1 2" key="1">
    <citation type="submission" date="2014-11" db="EMBL/GenBank/DDBJ databases">
        <title>A Rickettsiales Symbiont of Amoebae With Ancient Features.</title>
        <authorList>
            <person name="Schulz F."/>
            <person name="Martijn J."/>
            <person name="Wascher F."/>
            <person name="Kostanjsek R."/>
            <person name="Ettema T.J."/>
            <person name="Horn M."/>
        </authorList>
    </citation>
    <scope>NUCLEOTIDE SEQUENCE [LARGE SCALE GENOMIC DNA]</scope>
    <source>
        <strain evidence="1 2">UWC36</strain>
    </source>
</reference>
<gene>
    <name evidence="1" type="ORF">NF27_HS00010</name>
</gene>
<dbReference type="Proteomes" id="UP000031258">
    <property type="component" value="Unassembled WGS sequence"/>
</dbReference>
<dbReference type="OrthoDB" id="9821546at2"/>
<sequence>MALNQDKILKFIEEGNFQGLQSYLNKEYHDIDSLIPPEEFINAFNNFISSDSKNITNSYKIIELLYQHFTDANRKTKYDNSQEHEDIKGLFKIYEKISAGKDYSIEDVVAVTRIKDFKVDSYQKKFELYQEKQTLRNVYKKADDLIERDLIYKIKYPENTSFIRKLLRIPPKRKSEDILNDLTKKLPELIDKLRAEIEKDPKFNDKKGNFLLSDYEWLCCKE</sequence>
<evidence type="ECO:0000313" key="1">
    <source>
        <dbReference type="EMBL" id="KIE04414.1"/>
    </source>
</evidence>
<name>A0A0C1QFR4_9RICK</name>